<dbReference type="InParanoid" id="A0A140LCD6"/>
<sequence length="548" mass="62027">MIAPLEKMKNEFARGRGVRIGEAAVVSRKVHVISPERPQLVRIITNSDAGKVFYNRFNEGEIVHVDLFHEVKKVDVKRIADNLLKALSEVSKEPMGDFIDIQTGSGGGRLTGTLNYGKTESLLKDHLNHVHLAVLLDDDNLDFLLFLVDKLEEALIEQGVEIRKVEKIKNEIGNTPYDLSPYATNSDSYLKQTNFSEEQFTRSEYQKAVELSEYFGSLNELQELLEYFKSGKRQDLFELKKKYGDLDEILDRLEKNDIVRKKSGTYYLTQEGENLIDYIKQNNKELELMLKKMIKELPKRGERIIAPVFTNAKNIQKNRGIISKKIYDKNEWLEEIEITETIKKALVRCYIEGERLSISTEDFVIVKRSFEKGQDICLLIDASASMAGERLRSAKFLAKHIVLNSHRRVSVLAFQEKEVKICVPFTKNFSDVDSGVSSIVSSGLTPLALALEQALSYMCSKNLKNPLIMLVTDGIPTVPIWSTDPVKDAIIAAQKIGKKKIDFCCIGLQPNKDCLTRIAEAACGKLYVVDELNRDVLVNVINNSGQLI</sequence>
<dbReference type="InterPro" id="IPR052989">
    <property type="entry name" value="Mg-chelatase_DI-like"/>
</dbReference>
<feature type="coiled-coil region" evidence="1">
    <location>
        <begin position="236"/>
        <end position="296"/>
    </location>
</feature>
<dbReference type="Gene3D" id="3.40.50.410">
    <property type="entry name" value="von Willebrand factor, type A domain"/>
    <property type="match status" value="1"/>
</dbReference>
<proteinExistence type="predicted"/>
<dbReference type="SUPFAM" id="SSF53300">
    <property type="entry name" value="vWA-like"/>
    <property type="match status" value="1"/>
</dbReference>
<gene>
    <name evidence="3" type="ORF">AN618_06030</name>
</gene>
<evidence type="ECO:0000313" key="3">
    <source>
        <dbReference type="EMBL" id="KXG78211.1"/>
    </source>
</evidence>
<protein>
    <recommendedName>
        <fullName evidence="2">VWFA domain-containing protein</fullName>
    </recommendedName>
</protein>
<dbReference type="PANTHER" id="PTHR35023:SF1">
    <property type="entry name" value="MG-PROTOPORPHYRIN IX CHELATASE"/>
    <property type="match status" value="1"/>
</dbReference>
<dbReference type="Pfam" id="PF13519">
    <property type="entry name" value="VWA_2"/>
    <property type="match status" value="1"/>
</dbReference>
<dbReference type="STRING" id="520764.AN618_06030"/>
<dbReference type="InterPro" id="IPR036390">
    <property type="entry name" value="WH_DNA-bd_sf"/>
</dbReference>
<dbReference type="Proteomes" id="UP000070427">
    <property type="component" value="Unassembled WGS sequence"/>
</dbReference>
<dbReference type="AlphaFoldDB" id="A0A140LCD6"/>
<keyword evidence="4" id="KW-1185">Reference proteome</keyword>
<dbReference type="RefSeq" id="WP_066351909.1">
    <property type="nucleotide sequence ID" value="NZ_LOED01000004.1"/>
</dbReference>
<dbReference type="PANTHER" id="PTHR35023">
    <property type="entry name" value="CHELATASE-RELATED"/>
    <property type="match status" value="1"/>
</dbReference>
<dbReference type="PROSITE" id="PS50234">
    <property type="entry name" value="VWFA"/>
    <property type="match status" value="1"/>
</dbReference>
<accession>A0A140LCD6</accession>
<dbReference type="InterPro" id="IPR002035">
    <property type="entry name" value="VWF_A"/>
</dbReference>
<keyword evidence="1" id="KW-0175">Coiled coil</keyword>
<reference evidence="3 4" key="1">
    <citation type="submission" date="2015-12" db="EMBL/GenBank/DDBJ databases">
        <title>Draft genome sequnece of Fervidicola ferrireducens strain Y170.</title>
        <authorList>
            <person name="Patel B.K."/>
        </authorList>
    </citation>
    <scope>NUCLEOTIDE SEQUENCE [LARGE SCALE GENOMIC DNA]</scope>
    <source>
        <strain evidence="3 4">Y170</strain>
    </source>
</reference>
<dbReference type="SMART" id="SM00327">
    <property type="entry name" value="VWA"/>
    <property type="match status" value="1"/>
</dbReference>
<evidence type="ECO:0000313" key="4">
    <source>
        <dbReference type="Proteomes" id="UP000070427"/>
    </source>
</evidence>
<dbReference type="OrthoDB" id="9806395at2"/>
<dbReference type="SUPFAM" id="SSF46785">
    <property type="entry name" value="Winged helix' DNA-binding domain"/>
    <property type="match status" value="1"/>
</dbReference>
<evidence type="ECO:0000259" key="2">
    <source>
        <dbReference type="PROSITE" id="PS50234"/>
    </source>
</evidence>
<name>A0A140LCD6_9FIRM</name>
<comment type="caution">
    <text evidence="3">The sequence shown here is derived from an EMBL/GenBank/DDBJ whole genome shotgun (WGS) entry which is preliminary data.</text>
</comment>
<evidence type="ECO:0000256" key="1">
    <source>
        <dbReference type="SAM" id="Coils"/>
    </source>
</evidence>
<feature type="domain" description="VWFA" evidence="2">
    <location>
        <begin position="375"/>
        <end position="544"/>
    </location>
</feature>
<organism evidence="3 4">
    <name type="scientific">Fervidicola ferrireducens</name>
    <dbReference type="NCBI Taxonomy" id="520764"/>
    <lineage>
        <taxon>Bacteria</taxon>
        <taxon>Bacillati</taxon>
        <taxon>Bacillota</taxon>
        <taxon>Clostridia</taxon>
        <taxon>Thermosediminibacterales</taxon>
        <taxon>Thermosediminibacteraceae</taxon>
        <taxon>Fervidicola</taxon>
    </lineage>
</organism>
<dbReference type="InterPro" id="IPR036465">
    <property type="entry name" value="vWFA_dom_sf"/>
</dbReference>
<dbReference type="EMBL" id="LOED01000004">
    <property type="protein sequence ID" value="KXG78211.1"/>
    <property type="molecule type" value="Genomic_DNA"/>
</dbReference>